<dbReference type="FunFam" id="1.20.58.220:FF:000004">
    <property type="entry name" value="Phosphate-specific transport system accessory protein PhoU"/>
    <property type="match status" value="1"/>
</dbReference>
<dbReference type="AlphaFoldDB" id="A0A7W8M8T4"/>
<feature type="domain" description="PhoU" evidence="9">
    <location>
        <begin position="23"/>
        <end position="109"/>
    </location>
</feature>
<dbReference type="GO" id="GO:0030643">
    <property type="term" value="P:intracellular phosphate ion homeostasis"/>
    <property type="evidence" value="ECO:0007669"/>
    <property type="project" value="InterPro"/>
</dbReference>
<dbReference type="InterPro" id="IPR026022">
    <property type="entry name" value="PhoU_dom"/>
</dbReference>
<feature type="domain" description="PhoU" evidence="9">
    <location>
        <begin position="125"/>
        <end position="209"/>
    </location>
</feature>
<evidence type="ECO:0000256" key="2">
    <source>
        <dbReference type="ARBA" id="ARBA00008107"/>
    </source>
</evidence>
<evidence type="ECO:0000313" key="11">
    <source>
        <dbReference type="Proteomes" id="UP000532440"/>
    </source>
</evidence>
<evidence type="ECO:0000313" key="10">
    <source>
        <dbReference type="EMBL" id="MBB5271615.1"/>
    </source>
</evidence>
<dbReference type="GO" id="GO:0005737">
    <property type="term" value="C:cytoplasm"/>
    <property type="evidence" value="ECO:0007669"/>
    <property type="project" value="UniProtKB-SubCell"/>
</dbReference>
<evidence type="ECO:0000256" key="8">
    <source>
        <dbReference type="PIRNR" id="PIRNR003107"/>
    </source>
</evidence>
<dbReference type="SUPFAM" id="SSF109755">
    <property type="entry name" value="PhoU-like"/>
    <property type="match status" value="1"/>
</dbReference>
<sequence length="231" mass="25997">MSNEHTYRPFDTDIERLRSAVTVMGGLVERQIERAVSAALERDLELVTRVLTDEASVNQLHLETDLRCNQIIARRQPIAIDLREVIAVIHMINDLERIGDEAKKIAKKVRNILDTTAQVPHDRVRLMSEMVIEMLRRAIDSFVRQDSEAAKAVVASDKEVDLLRDELTAGLTQRLSDHLVPVAPALTMIFMVQSIERIGDHAKNIAEYVVHIVEGVDLRYKSSRANASGDA</sequence>
<dbReference type="InterPro" id="IPR038078">
    <property type="entry name" value="PhoU-like_sf"/>
</dbReference>
<comment type="caution">
    <text evidence="10">The sequence shown here is derived from an EMBL/GenBank/DDBJ whole genome shotgun (WGS) entry which is preliminary data.</text>
</comment>
<reference evidence="10 11" key="1">
    <citation type="submission" date="2020-08" db="EMBL/GenBank/DDBJ databases">
        <title>Genomic Encyclopedia of Type Strains, Phase IV (KMG-IV): sequencing the most valuable type-strain genomes for metagenomic binning, comparative biology and taxonomic classification.</title>
        <authorList>
            <person name="Goeker M."/>
        </authorList>
    </citation>
    <scope>NUCLEOTIDE SEQUENCE [LARGE SCALE GENOMIC DNA]</scope>
    <source>
        <strain evidence="10 11">DSM 29781</strain>
    </source>
</reference>
<dbReference type="PIRSF" id="PIRSF003107">
    <property type="entry name" value="PhoU"/>
    <property type="match status" value="1"/>
</dbReference>
<dbReference type="PANTHER" id="PTHR42930">
    <property type="entry name" value="PHOSPHATE-SPECIFIC TRANSPORT SYSTEM ACCESSORY PROTEIN PHOU"/>
    <property type="match status" value="1"/>
</dbReference>
<comment type="subunit">
    <text evidence="3 8">Homodimer.</text>
</comment>
<evidence type="ECO:0000256" key="5">
    <source>
        <dbReference type="ARBA" id="ARBA00022490"/>
    </source>
</evidence>
<accession>A0A7W8M8T4</accession>
<evidence type="ECO:0000256" key="4">
    <source>
        <dbReference type="ARBA" id="ARBA00022448"/>
    </source>
</evidence>
<dbReference type="PANTHER" id="PTHR42930:SF3">
    <property type="entry name" value="PHOSPHATE-SPECIFIC TRANSPORT SYSTEM ACCESSORY PROTEIN PHOU"/>
    <property type="match status" value="1"/>
</dbReference>
<dbReference type="Proteomes" id="UP000532440">
    <property type="component" value="Unassembled WGS sequence"/>
</dbReference>
<evidence type="ECO:0000256" key="1">
    <source>
        <dbReference type="ARBA" id="ARBA00004496"/>
    </source>
</evidence>
<dbReference type="GO" id="GO:0045936">
    <property type="term" value="P:negative regulation of phosphate metabolic process"/>
    <property type="evidence" value="ECO:0007669"/>
    <property type="project" value="InterPro"/>
</dbReference>
<evidence type="ECO:0000256" key="7">
    <source>
        <dbReference type="ARBA" id="ARBA00056181"/>
    </source>
</evidence>
<gene>
    <name evidence="10" type="ORF">HNQ70_001625</name>
</gene>
<organism evidence="10 11">
    <name type="scientific">Quisquiliibacterium transsilvanicum</name>
    <dbReference type="NCBI Taxonomy" id="1549638"/>
    <lineage>
        <taxon>Bacteria</taxon>
        <taxon>Pseudomonadati</taxon>
        <taxon>Pseudomonadota</taxon>
        <taxon>Betaproteobacteria</taxon>
        <taxon>Burkholderiales</taxon>
        <taxon>Burkholderiaceae</taxon>
        <taxon>Quisquiliibacterium</taxon>
    </lineage>
</organism>
<dbReference type="NCBIfam" id="TIGR02135">
    <property type="entry name" value="phoU_full"/>
    <property type="match status" value="1"/>
</dbReference>
<dbReference type="InterPro" id="IPR028366">
    <property type="entry name" value="PhoU"/>
</dbReference>
<proteinExistence type="inferred from homology"/>
<dbReference type="EMBL" id="JACHGB010000003">
    <property type="protein sequence ID" value="MBB5271615.1"/>
    <property type="molecule type" value="Genomic_DNA"/>
</dbReference>
<evidence type="ECO:0000259" key="9">
    <source>
        <dbReference type="Pfam" id="PF01895"/>
    </source>
</evidence>
<dbReference type="Pfam" id="PF01895">
    <property type="entry name" value="PhoU"/>
    <property type="match status" value="2"/>
</dbReference>
<keyword evidence="11" id="KW-1185">Reference proteome</keyword>
<name>A0A7W8M8T4_9BURK</name>
<keyword evidence="4 8" id="KW-0813">Transport</keyword>
<dbReference type="GO" id="GO:0006817">
    <property type="term" value="P:phosphate ion transport"/>
    <property type="evidence" value="ECO:0007669"/>
    <property type="project" value="UniProtKB-KW"/>
</dbReference>
<dbReference type="Gene3D" id="1.20.58.220">
    <property type="entry name" value="Phosphate transport system protein phou homolog 2, domain 2"/>
    <property type="match status" value="1"/>
</dbReference>
<comment type="similarity">
    <text evidence="2 8">Belongs to the PhoU family.</text>
</comment>
<evidence type="ECO:0000256" key="6">
    <source>
        <dbReference type="ARBA" id="ARBA00022592"/>
    </source>
</evidence>
<evidence type="ECO:0000256" key="3">
    <source>
        <dbReference type="ARBA" id="ARBA00011738"/>
    </source>
</evidence>
<keyword evidence="5 8" id="KW-0963">Cytoplasm</keyword>
<keyword evidence="6 8" id="KW-0592">Phosphate transport</keyword>
<comment type="subcellular location">
    <subcellularLocation>
        <location evidence="1 8">Cytoplasm</location>
    </subcellularLocation>
</comment>
<comment type="function">
    <text evidence="7 8">Plays a role in the regulation of phosphate uptake.</text>
</comment>
<protein>
    <recommendedName>
        <fullName evidence="8">Phosphate-specific transport system accessory protein PhoU</fullName>
    </recommendedName>
</protein>
<dbReference type="RefSeq" id="WP_183966141.1">
    <property type="nucleotide sequence ID" value="NZ_BAABEW010000001.1"/>
</dbReference>